<dbReference type="AlphaFoldDB" id="Q4RPW9"/>
<dbReference type="KEGG" id="tng:GSTEN00030896G001"/>
<feature type="compositionally biased region" description="Polar residues" evidence="1">
    <location>
        <begin position="104"/>
        <end position="113"/>
    </location>
</feature>
<evidence type="ECO:0000313" key="2">
    <source>
        <dbReference type="EMBL" id="CAG09563.1"/>
    </source>
</evidence>
<proteinExistence type="predicted"/>
<dbReference type="EMBL" id="CAAE01015007">
    <property type="protein sequence ID" value="CAG09563.1"/>
    <property type="molecule type" value="Genomic_DNA"/>
</dbReference>
<feature type="region of interest" description="Disordered" evidence="1">
    <location>
        <begin position="95"/>
        <end position="119"/>
    </location>
</feature>
<comment type="caution">
    <text evidence="2">The sequence shown here is derived from an EMBL/GenBank/DDBJ whole genome shotgun (WGS) entry which is preliminary data.</text>
</comment>
<gene>
    <name evidence="2" type="ORF">GSTENG00030896001</name>
</gene>
<accession>Q4RPW9</accession>
<evidence type="ECO:0000256" key="1">
    <source>
        <dbReference type="SAM" id="MobiDB-lite"/>
    </source>
</evidence>
<protein>
    <submittedName>
        <fullName evidence="2">(spotted green pufferfish) hypothetical protein</fullName>
    </submittedName>
</protein>
<name>Q4RPW9_TETNG</name>
<reference evidence="2" key="1">
    <citation type="journal article" date="2004" name="Nature">
        <title>Genome duplication in the teleost fish Tetraodon nigroviridis reveals the early vertebrate proto-karyotype.</title>
        <authorList>
            <person name="Jaillon O."/>
            <person name="Aury J.-M."/>
            <person name="Brunet F."/>
            <person name="Petit J.-L."/>
            <person name="Stange-Thomann N."/>
            <person name="Mauceli E."/>
            <person name="Bouneau L."/>
            <person name="Fischer C."/>
            <person name="Ozouf-Costaz C."/>
            <person name="Bernot A."/>
            <person name="Nicaud S."/>
            <person name="Jaffe D."/>
            <person name="Fisher S."/>
            <person name="Lutfalla G."/>
            <person name="Dossat C."/>
            <person name="Segurens B."/>
            <person name="Dasilva C."/>
            <person name="Salanoubat M."/>
            <person name="Levy M."/>
            <person name="Boudet N."/>
            <person name="Castellano S."/>
            <person name="Anthouard V."/>
            <person name="Jubin C."/>
            <person name="Castelli V."/>
            <person name="Katinka M."/>
            <person name="Vacherie B."/>
            <person name="Biemont C."/>
            <person name="Skalli Z."/>
            <person name="Cattolico L."/>
            <person name="Poulain J."/>
            <person name="De Berardinis V."/>
            <person name="Cruaud C."/>
            <person name="Duprat S."/>
            <person name="Brottier P."/>
            <person name="Coutanceau J.-P."/>
            <person name="Gouzy J."/>
            <person name="Parra G."/>
            <person name="Lardier G."/>
            <person name="Chapple C."/>
            <person name="McKernan K.J."/>
            <person name="McEwan P."/>
            <person name="Bosak S."/>
            <person name="Kellis M."/>
            <person name="Volff J.-N."/>
            <person name="Guigo R."/>
            <person name="Zody M.C."/>
            <person name="Mesirov J."/>
            <person name="Lindblad-Toh K."/>
            <person name="Birren B."/>
            <person name="Nusbaum C."/>
            <person name="Kahn D."/>
            <person name="Robinson-Rechavi M."/>
            <person name="Laudet V."/>
            <person name="Schachter V."/>
            <person name="Quetier F."/>
            <person name="Saurin W."/>
            <person name="Scarpelli C."/>
            <person name="Wincker P."/>
            <person name="Lander E.S."/>
            <person name="Weissenbach J."/>
            <person name="Roest Crollius H."/>
        </authorList>
    </citation>
    <scope>NUCLEOTIDE SEQUENCE [LARGE SCALE GENOMIC DNA]</scope>
</reference>
<organism evidence="2">
    <name type="scientific">Tetraodon nigroviridis</name>
    <name type="common">Spotted green pufferfish</name>
    <name type="synonym">Chelonodon nigroviridis</name>
    <dbReference type="NCBI Taxonomy" id="99883"/>
    <lineage>
        <taxon>Eukaryota</taxon>
        <taxon>Metazoa</taxon>
        <taxon>Chordata</taxon>
        <taxon>Craniata</taxon>
        <taxon>Vertebrata</taxon>
        <taxon>Euteleostomi</taxon>
        <taxon>Actinopterygii</taxon>
        <taxon>Neopterygii</taxon>
        <taxon>Teleostei</taxon>
        <taxon>Neoteleostei</taxon>
        <taxon>Acanthomorphata</taxon>
        <taxon>Eupercaria</taxon>
        <taxon>Tetraodontiformes</taxon>
        <taxon>Tetradontoidea</taxon>
        <taxon>Tetraodontidae</taxon>
        <taxon>Tetraodon</taxon>
    </lineage>
</organism>
<reference evidence="2" key="2">
    <citation type="submission" date="2004-02" db="EMBL/GenBank/DDBJ databases">
        <authorList>
            <consortium name="Genoscope"/>
            <consortium name="Whitehead Institute Centre for Genome Research"/>
        </authorList>
    </citation>
    <scope>NUCLEOTIDE SEQUENCE</scope>
</reference>
<sequence>MDSVELEINSLCHYRLKQSPYPIPPLSFIADVGDFQQLDVELSLGSKAKREDKGKEKVGTRQWRVRFFLDSLVKTVLERMTRPCTCQSQTRDAADHLGADRCRTSQGTPTSGQQRRRSRLEQCTHHLLAGKITWPYSAKVFLAAPQRLLSGRLSSRVRTLPPGVWQGTLPRLFSAGRVSAHLE</sequence>